<organism evidence="1 2">
    <name type="scientific">Euroglyphus maynei</name>
    <name type="common">Mayne's house dust mite</name>
    <dbReference type="NCBI Taxonomy" id="6958"/>
    <lineage>
        <taxon>Eukaryota</taxon>
        <taxon>Metazoa</taxon>
        <taxon>Ecdysozoa</taxon>
        <taxon>Arthropoda</taxon>
        <taxon>Chelicerata</taxon>
        <taxon>Arachnida</taxon>
        <taxon>Acari</taxon>
        <taxon>Acariformes</taxon>
        <taxon>Sarcoptiformes</taxon>
        <taxon>Astigmata</taxon>
        <taxon>Psoroptidia</taxon>
        <taxon>Analgoidea</taxon>
        <taxon>Pyroglyphidae</taxon>
        <taxon>Pyroglyphinae</taxon>
        <taxon>Euroglyphus</taxon>
    </lineage>
</organism>
<dbReference type="OrthoDB" id="6534748at2759"/>
<keyword evidence="2" id="KW-1185">Reference proteome</keyword>
<name>A0A1Y3AUE5_EURMA</name>
<sequence>CNVIVDLQDIPSSSTFLLQNYNEPGRKNCSFYMVQIPWDRTEIMEIFLKIIDFKVGNLDEAIRNRFENSPQKRRRKKYDNQCTQYQLNDYAEVDGGRKFGFITNLKPSKHQWCS</sequence>
<evidence type="ECO:0000313" key="1">
    <source>
        <dbReference type="EMBL" id="OTF71424.1"/>
    </source>
</evidence>
<protein>
    <submittedName>
        <fullName evidence="1">Uncharacterized protein</fullName>
    </submittedName>
</protein>
<comment type="caution">
    <text evidence="1">The sequence shown here is derived from an EMBL/GenBank/DDBJ whole genome shotgun (WGS) entry which is preliminary data.</text>
</comment>
<feature type="non-terminal residue" evidence="1">
    <location>
        <position position="114"/>
    </location>
</feature>
<gene>
    <name evidence="1" type="ORF">BLA29_013344</name>
</gene>
<feature type="non-terminal residue" evidence="1">
    <location>
        <position position="1"/>
    </location>
</feature>
<dbReference type="AlphaFoldDB" id="A0A1Y3AUE5"/>
<proteinExistence type="predicted"/>
<dbReference type="EMBL" id="MUJZ01061183">
    <property type="protein sequence ID" value="OTF71424.1"/>
    <property type="molecule type" value="Genomic_DNA"/>
</dbReference>
<reference evidence="1 2" key="1">
    <citation type="submission" date="2017-03" db="EMBL/GenBank/DDBJ databases">
        <title>Genome Survey of Euroglyphus maynei.</title>
        <authorList>
            <person name="Arlian L.G."/>
            <person name="Morgan M.S."/>
            <person name="Rider S.D."/>
        </authorList>
    </citation>
    <scope>NUCLEOTIDE SEQUENCE [LARGE SCALE GENOMIC DNA]</scope>
    <source>
        <strain evidence="1">Arlian Lab</strain>
        <tissue evidence="1">Whole body</tissue>
    </source>
</reference>
<accession>A0A1Y3AUE5</accession>
<evidence type="ECO:0000313" key="2">
    <source>
        <dbReference type="Proteomes" id="UP000194236"/>
    </source>
</evidence>
<dbReference type="Proteomes" id="UP000194236">
    <property type="component" value="Unassembled WGS sequence"/>
</dbReference>